<sequence>QTGFTLLHYAATRGDRNPSEVAANITPLYLEAKTSLGHTPLHIAAKFGQERAIRQLLSAGAKKDARDNNNQTPLSICACYDVEPIIPQLLADRFIDLEVKDESGRTPISLAAEKGQVKVLELLIAHDANKNVLDNSRWTPLFWAAYEGHVEAVGYLLGRRVDTGIKDATGKTAYDLA</sequence>
<evidence type="ECO:0000256" key="2">
    <source>
        <dbReference type="ARBA" id="ARBA00023043"/>
    </source>
</evidence>
<dbReference type="Pfam" id="PF00023">
    <property type="entry name" value="Ank"/>
    <property type="match status" value="1"/>
</dbReference>
<protein>
    <submittedName>
        <fullName evidence="4">Ankyrin</fullName>
    </submittedName>
</protein>
<keyword evidence="5" id="KW-1185">Reference proteome</keyword>
<keyword evidence="1" id="KW-0677">Repeat</keyword>
<feature type="repeat" description="ANK" evidence="3">
    <location>
        <begin position="136"/>
        <end position="168"/>
    </location>
</feature>
<proteinExistence type="predicted"/>
<dbReference type="SMART" id="SM00248">
    <property type="entry name" value="ANK"/>
    <property type="match status" value="4"/>
</dbReference>
<name>A0A6A6DIF6_9PEZI</name>
<dbReference type="PANTHER" id="PTHR24166:SF48">
    <property type="entry name" value="PROTEIN VAPYRIN"/>
    <property type="match status" value="1"/>
</dbReference>
<dbReference type="InterPro" id="IPR050889">
    <property type="entry name" value="Dendritic_Spine_Reg/Scaffold"/>
</dbReference>
<reference evidence="4" key="1">
    <citation type="journal article" date="2020" name="Stud. Mycol.">
        <title>101 Dothideomycetes genomes: a test case for predicting lifestyles and emergence of pathogens.</title>
        <authorList>
            <person name="Haridas S."/>
            <person name="Albert R."/>
            <person name="Binder M."/>
            <person name="Bloem J."/>
            <person name="Labutti K."/>
            <person name="Salamov A."/>
            <person name="Andreopoulos B."/>
            <person name="Baker S."/>
            <person name="Barry K."/>
            <person name="Bills G."/>
            <person name="Bluhm B."/>
            <person name="Cannon C."/>
            <person name="Castanera R."/>
            <person name="Culley D."/>
            <person name="Daum C."/>
            <person name="Ezra D."/>
            <person name="Gonzalez J."/>
            <person name="Henrissat B."/>
            <person name="Kuo A."/>
            <person name="Liang C."/>
            <person name="Lipzen A."/>
            <person name="Lutzoni F."/>
            <person name="Magnuson J."/>
            <person name="Mondo S."/>
            <person name="Nolan M."/>
            <person name="Ohm R."/>
            <person name="Pangilinan J."/>
            <person name="Park H.-J."/>
            <person name="Ramirez L."/>
            <person name="Alfaro M."/>
            <person name="Sun H."/>
            <person name="Tritt A."/>
            <person name="Yoshinaga Y."/>
            <person name="Zwiers L.-H."/>
            <person name="Turgeon B."/>
            <person name="Goodwin S."/>
            <person name="Spatafora J."/>
            <person name="Crous P."/>
            <person name="Grigoriev I."/>
        </authorList>
    </citation>
    <scope>NUCLEOTIDE SEQUENCE</scope>
    <source>
        <strain evidence="4">CBS 207.26</strain>
    </source>
</reference>
<dbReference type="PROSITE" id="PS50297">
    <property type="entry name" value="ANK_REP_REGION"/>
    <property type="match status" value="2"/>
</dbReference>
<keyword evidence="2 3" id="KW-0040">ANK repeat</keyword>
<dbReference type="SUPFAM" id="SSF48403">
    <property type="entry name" value="Ankyrin repeat"/>
    <property type="match status" value="1"/>
</dbReference>
<evidence type="ECO:0000256" key="1">
    <source>
        <dbReference type="ARBA" id="ARBA00022737"/>
    </source>
</evidence>
<feature type="non-terminal residue" evidence="4">
    <location>
        <position position="1"/>
    </location>
</feature>
<dbReference type="EMBL" id="ML994668">
    <property type="protein sequence ID" value="KAF2179314.1"/>
    <property type="molecule type" value="Genomic_DNA"/>
</dbReference>
<dbReference type="AlphaFoldDB" id="A0A6A6DIF6"/>
<dbReference type="InterPro" id="IPR002110">
    <property type="entry name" value="Ankyrin_rpt"/>
</dbReference>
<organism evidence="4 5">
    <name type="scientific">Zopfia rhizophila CBS 207.26</name>
    <dbReference type="NCBI Taxonomy" id="1314779"/>
    <lineage>
        <taxon>Eukaryota</taxon>
        <taxon>Fungi</taxon>
        <taxon>Dikarya</taxon>
        <taxon>Ascomycota</taxon>
        <taxon>Pezizomycotina</taxon>
        <taxon>Dothideomycetes</taxon>
        <taxon>Dothideomycetes incertae sedis</taxon>
        <taxon>Zopfiaceae</taxon>
        <taxon>Zopfia</taxon>
    </lineage>
</organism>
<dbReference type="PROSITE" id="PS50088">
    <property type="entry name" value="ANK_REPEAT"/>
    <property type="match status" value="3"/>
</dbReference>
<dbReference type="Gene3D" id="1.25.40.20">
    <property type="entry name" value="Ankyrin repeat-containing domain"/>
    <property type="match status" value="2"/>
</dbReference>
<dbReference type="InterPro" id="IPR036770">
    <property type="entry name" value="Ankyrin_rpt-contain_sf"/>
</dbReference>
<feature type="repeat" description="ANK" evidence="3">
    <location>
        <begin position="103"/>
        <end position="135"/>
    </location>
</feature>
<dbReference type="PANTHER" id="PTHR24166">
    <property type="entry name" value="ROLLING PEBBLES, ISOFORM B"/>
    <property type="match status" value="1"/>
</dbReference>
<gene>
    <name evidence="4" type="ORF">K469DRAFT_641528</name>
</gene>
<evidence type="ECO:0000313" key="4">
    <source>
        <dbReference type="EMBL" id="KAF2179314.1"/>
    </source>
</evidence>
<feature type="non-terminal residue" evidence="4">
    <location>
        <position position="177"/>
    </location>
</feature>
<dbReference type="PRINTS" id="PR01415">
    <property type="entry name" value="ANKYRIN"/>
</dbReference>
<accession>A0A6A6DIF6</accession>
<feature type="repeat" description="ANK" evidence="3">
    <location>
        <begin position="36"/>
        <end position="68"/>
    </location>
</feature>
<evidence type="ECO:0000256" key="3">
    <source>
        <dbReference type="PROSITE-ProRule" id="PRU00023"/>
    </source>
</evidence>
<dbReference type="OrthoDB" id="426293at2759"/>
<evidence type="ECO:0000313" key="5">
    <source>
        <dbReference type="Proteomes" id="UP000800200"/>
    </source>
</evidence>
<dbReference type="Pfam" id="PF12796">
    <property type="entry name" value="Ank_2"/>
    <property type="match status" value="1"/>
</dbReference>
<dbReference type="Proteomes" id="UP000800200">
    <property type="component" value="Unassembled WGS sequence"/>
</dbReference>